<evidence type="ECO:0000313" key="2">
    <source>
        <dbReference type="EMBL" id="TCJ85267.1"/>
    </source>
</evidence>
<dbReference type="InterPro" id="IPR032092">
    <property type="entry name" value="PilW"/>
</dbReference>
<keyword evidence="1" id="KW-0472">Membrane</keyword>
<keyword evidence="1" id="KW-1133">Transmembrane helix</keyword>
<dbReference type="Pfam" id="PF16074">
    <property type="entry name" value="PilW"/>
    <property type="match status" value="1"/>
</dbReference>
<name>A0A4R1EUB6_9GAMM</name>
<accession>A0A4R1EUB6</accession>
<dbReference type="Proteomes" id="UP000294887">
    <property type="component" value="Unassembled WGS sequence"/>
</dbReference>
<dbReference type="GO" id="GO:0043683">
    <property type="term" value="P:type IV pilus assembly"/>
    <property type="evidence" value="ECO:0007669"/>
    <property type="project" value="InterPro"/>
</dbReference>
<dbReference type="RefSeq" id="WP_131906968.1">
    <property type="nucleotide sequence ID" value="NZ_BAAAFU010000001.1"/>
</dbReference>
<sequence>MQKIIKNNSSLFKGKSGLQAQSGLSMVELLVSMVIGLFLLAGVVTNFVGTKDSDRMRDAISEMDGNARSALELMRKTIMHAGYPSIHSKIIDKPFYTDADGPLDNPVCRNGVTLENQQPSWNRKTRDGASDLITVAALADNPCISGVTECTNSPANYNSRALVYFDCTGGGTLRDQRAVACSADPVNGIAPPFQPSDAKIYSTFRVVRNTSSVDDDRVLFCHGSRGGTQPIIENVESIQFLYGVQRDDGSINYQRAGKVEDRGEWESVVSVQVGLLLRSSNDNLLKEDSSVTFYNVLDKKVNISSNDLRRLFRVYTTTVYLANKSSGRILNAGN</sequence>
<protein>
    <submittedName>
        <fullName evidence="2">Type IV pilus-assembly PilW-like protein</fullName>
    </submittedName>
</protein>
<organism evidence="2 3">
    <name type="scientific">Cocleimonas flava</name>
    <dbReference type="NCBI Taxonomy" id="634765"/>
    <lineage>
        <taxon>Bacteria</taxon>
        <taxon>Pseudomonadati</taxon>
        <taxon>Pseudomonadota</taxon>
        <taxon>Gammaproteobacteria</taxon>
        <taxon>Thiotrichales</taxon>
        <taxon>Thiotrichaceae</taxon>
        <taxon>Cocleimonas</taxon>
    </lineage>
</organism>
<dbReference type="EMBL" id="SMFQ01000004">
    <property type="protein sequence ID" value="TCJ85267.1"/>
    <property type="molecule type" value="Genomic_DNA"/>
</dbReference>
<proteinExistence type="predicted"/>
<gene>
    <name evidence="2" type="ORF">EV695_3236</name>
</gene>
<comment type="caution">
    <text evidence="2">The sequence shown here is derived from an EMBL/GenBank/DDBJ whole genome shotgun (WGS) entry which is preliminary data.</text>
</comment>
<evidence type="ECO:0000313" key="3">
    <source>
        <dbReference type="Proteomes" id="UP000294887"/>
    </source>
</evidence>
<keyword evidence="3" id="KW-1185">Reference proteome</keyword>
<evidence type="ECO:0000256" key="1">
    <source>
        <dbReference type="SAM" id="Phobius"/>
    </source>
</evidence>
<dbReference type="AlphaFoldDB" id="A0A4R1EUB6"/>
<feature type="transmembrane region" description="Helical" evidence="1">
    <location>
        <begin position="29"/>
        <end position="48"/>
    </location>
</feature>
<reference evidence="2 3" key="1">
    <citation type="submission" date="2019-03" db="EMBL/GenBank/DDBJ databases">
        <title>Genomic Encyclopedia of Type Strains, Phase IV (KMG-IV): sequencing the most valuable type-strain genomes for metagenomic binning, comparative biology and taxonomic classification.</title>
        <authorList>
            <person name="Goeker M."/>
        </authorList>
    </citation>
    <scope>NUCLEOTIDE SEQUENCE [LARGE SCALE GENOMIC DNA]</scope>
    <source>
        <strain evidence="2 3">DSM 24830</strain>
    </source>
</reference>
<keyword evidence="1" id="KW-0812">Transmembrane</keyword>
<dbReference type="OrthoDB" id="5296662at2"/>